<dbReference type="Gene3D" id="2.60.40.1930">
    <property type="match status" value="1"/>
</dbReference>
<organism evidence="2 3">
    <name type="scientific">Fibrisoma montanum</name>
    <dbReference type="NCBI Taxonomy" id="2305895"/>
    <lineage>
        <taxon>Bacteria</taxon>
        <taxon>Pseudomonadati</taxon>
        <taxon>Bacteroidota</taxon>
        <taxon>Cytophagia</taxon>
        <taxon>Cytophagales</taxon>
        <taxon>Spirosomataceae</taxon>
        <taxon>Fibrisoma</taxon>
    </lineage>
</organism>
<gene>
    <name evidence="2" type="ORF">DYU11_25940</name>
</gene>
<evidence type="ECO:0008006" key="4">
    <source>
        <dbReference type="Google" id="ProtNLM"/>
    </source>
</evidence>
<comment type="caution">
    <text evidence="2">The sequence shown here is derived from an EMBL/GenBank/DDBJ whole genome shotgun (WGS) entry which is preliminary data.</text>
</comment>
<evidence type="ECO:0000313" key="2">
    <source>
        <dbReference type="EMBL" id="RIV18945.1"/>
    </source>
</evidence>
<evidence type="ECO:0000256" key="1">
    <source>
        <dbReference type="SAM" id="SignalP"/>
    </source>
</evidence>
<sequence>MKSYQLCFVCCLLLLIGSEAAGQPAEGLQPVVQRFDQYRKQAFQEKVFVHADRAFYLTGETLWFKVYCVDGTFHRPLDVSKVAYVEVLDQERKPVVQAKVALAAGSGNGAFFLPTSINSGHYLLRAYTRWMTNFGADFFFEKPITIVNSFKRLELPVVAAAPDYDVQLFPEGGQLVQGLSSKVAFRVTDEAGKGIAFQGALVNQQNDTLSRFAPHRFGIGHFVVTPAPNTTYRVVIRDTNGRTTVRPLPVVQEQGYTMRLEDAGGDQLRVTVSTNVAGQALVYLLAHTRQVVSVAEMRPIQQEATFLIDKKKLGDGISHLTVFSMDRRPVCERLYFKRPEQPLTIGLTPDKSEYASRTKVSIDVTLPAKQSGAADLSVAVYRLDSLPTASSGNLLSYLWLTSDLRGTIESPEFYLQPENADVGEATDNLMLTHGWRRFTWNDVLTKQPGPFSLAPEHNGLIVQGLVKNPVSAAPAKGITTYLSTIGKPIRFYVAESDSAGRVFFELKDAYGPKQVVVRTEPADSSNRLSIVNPFSEQPSATRLPAFNLREQTAESILDRSVAMQVQNTYWSDRAVRYRYPVVDSAAFYGKTDESYKLDDYTRFTTMEDVLREYVLGIQPRKRQGKFRLVVINAPYRAFFDEPSLVLMDGVPVFDMDRIMAFSPLKINRLDVMTKRYFIGRTVFNGLISFSTYKGDLAGFELDPGLLRVDYDGLQLQREFYAPRYDTPRQLESRLPDARTLLYWSPSLALDATGKGKIEFFTSDQEGRFLVDVNGLTKQGQGGSQQTTFTVKNPVR</sequence>
<dbReference type="EMBL" id="QXED01000009">
    <property type="protein sequence ID" value="RIV18945.1"/>
    <property type="molecule type" value="Genomic_DNA"/>
</dbReference>
<feature type="signal peptide" evidence="1">
    <location>
        <begin position="1"/>
        <end position="21"/>
    </location>
</feature>
<proteinExistence type="predicted"/>
<accession>A0A418M024</accession>
<reference evidence="2 3" key="1">
    <citation type="submission" date="2018-08" db="EMBL/GenBank/DDBJ databases">
        <title>Fibrisoma montanum sp. nov., isolated from Danxia mountain soil.</title>
        <authorList>
            <person name="Huang Y."/>
        </authorList>
    </citation>
    <scope>NUCLEOTIDE SEQUENCE [LARGE SCALE GENOMIC DNA]</scope>
    <source>
        <strain evidence="2 3">HYT19</strain>
    </source>
</reference>
<name>A0A418M024_9BACT</name>
<evidence type="ECO:0000313" key="3">
    <source>
        <dbReference type="Proteomes" id="UP000283523"/>
    </source>
</evidence>
<keyword evidence="3" id="KW-1185">Reference proteome</keyword>
<feature type="chain" id="PRO_5019194131" description="Macroglobulin domain-containing protein" evidence="1">
    <location>
        <begin position="22"/>
        <end position="795"/>
    </location>
</feature>
<dbReference type="AlphaFoldDB" id="A0A418M024"/>
<dbReference type="OrthoDB" id="679547at2"/>
<keyword evidence="1" id="KW-0732">Signal</keyword>
<protein>
    <recommendedName>
        <fullName evidence="4">Macroglobulin domain-containing protein</fullName>
    </recommendedName>
</protein>
<dbReference type="Proteomes" id="UP000283523">
    <property type="component" value="Unassembled WGS sequence"/>
</dbReference>
<dbReference type="RefSeq" id="WP_119670657.1">
    <property type="nucleotide sequence ID" value="NZ_QXED01000009.1"/>
</dbReference>